<comment type="caution">
    <text evidence="1">The sequence shown here is derived from an EMBL/GenBank/DDBJ whole genome shotgun (WGS) entry which is preliminary data.</text>
</comment>
<evidence type="ECO:0000313" key="2">
    <source>
        <dbReference type="Proteomes" id="UP000435138"/>
    </source>
</evidence>
<accession>A0A6A8A563</accession>
<reference evidence="1 2" key="1">
    <citation type="submission" date="2019-11" db="EMBL/GenBank/DDBJ databases">
        <title>Genome analysis of Rhizobacterium cereale a novel genus and species isolated from maize roots in North Spain.</title>
        <authorList>
            <person name="Menendez E."/>
            <person name="Flores-Felix J.D."/>
            <person name="Ramirez-Bahena M.-H."/>
            <person name="Igual J.M."/>
            <person name="Garcia-Fraile P."/>
            <person name="Peix A."/>
            <person name="Velazquez E."/>
        </authorList>
    </citation>
    <scope>NUCLEOTIDE SEQUENCE [LARGE SCALE GENOMIC DNA]</scope>
    <source>
        <strain evidence="1 2">RZME27</strain>
    </source>
</reference>
<name>A0A6A8A563_9HYPH</name>
<protein>
    <submittedName>
        <fullName evidence="1">Uncharacterized protein</fullName>
    </submittedName>
</protein>
<dbReference type="Proteomes" id="UP000435138">
    <property type="component" value="Unassembled WGS sequence"/>
</dbReference>
<proteinExistence type="predicted"/>
<dbReference type="RefSeq" id="WP_153352259.1">
    <property type="nucleotide sequence ID" value="NZ_JAYKOO010000003.1"/>
</dbReference>
<evidence type="ECO:0000313" key="1">
    <source>
        <dbReference type="EMBL" id="MQY44710.1"/>
    </source>
</evidence>
<dbReference type="AlphaFoldDB" id="A0A6A8A563"/>
<gene>
    <name evidence="1" type="ORF">GAO09_01305</name>
</gene>
<keyword evidence="2" id="KW-1185">Reference proteome</keyword>
<organism evidence="1 2">
    <name type="scientific">Endobacterium cereale</name>
    <dbReference type="NCBI Taxonomy" id="2663029"/>
    <lineage>
        <taxon>Bacteria</taxon>
        <taxon>Pseudomonadati</taxon>
        <taxon>Pseudomonadota</taxon>
        <taxon>Alphaproteobacteria</taxon>
        <taxon>Hyphomicrobiales</taxon>
        <taxon>Rhizobiaceae</taxon>
        <taxon>Endobacterium</taxon>
    </lineage>
</organism>
<sequence>MFTDGGLRLKGLREDASLEKPNIDIGLLLSAHRRFFTKIRMFFVVDAEGGAGTVRSVPYPSVKCTAYQGKLEQAGAVSTAGL</sequence>
<dbReference type="EMBL" id="WIXI01000022">
    <property type="protein sequence ID" value="MQY44710.1"/>
    <property type="molecule type" value="Genomic_DNA"/>
</dbReference>